<organism evidence="2 3">
    <name type="scientific">Gracilibacillus oryzae</name>
    <dbReference type="NCBI Taxonomy" id="1672701"/>
    <lineage>
        <taxon>Bacteria</taxon>
        <taxon>Bacillati</taxon>
        <taxon>Bacillota</taxon>
        <taxon>Bacilli</taxon>
        <taxon>Bacillales</taxon>
        <taxon>Bacillaceae</taxon>
        <taxon>Gracilibacillus</taxon>
    </lineage>
</organism>
<evidence type="ECO:0000313" key="2">
    <source>
        <dbReference type="EMBL" id="KAB8127480.1"/>
    </source>
</evidence>
<dbReference type="Proteomes" id="UP000480246">
    <property type="component" value="Unassembled WGS sequence"/>
</dbReference>
<dbReference type="OrthoDB" id="2972073at2"/>
<name>A0A7C8KQ95_9BACI</name>
<gene>
    <name evidence="2" type="ORF">F9U64_17695</name>
</gene>
<dbReference type="AlphaFoldDB" id="A0A7C8KQ95"/>
<reference evidence="2 3" key="1">
    <citation type="submission" date="2019-10" db="EMBL/GenBank/DDBJ databases">
        <title>Gracilibacillus sp. nov. isolated from rice seeds.</title>
        <authorList>
            <person name="He S."/>
        </authorList>
    </citation>
    <scope>NUCLEOTIDE SEQUENCE [LARGE SCALE GENOMIC DNA]</scope>
    <source>
        <strain evidence="2 3">TD8</strain>
    </source>
</reference>
<dbReference type="EMBL" id="WEID01000091">
    <property type="protein sequence ID" value="KAB8127480.1"/>
    <property type="molecule type" value="Genomic_DNA"/>
</dbReference>
<evidence type="ECO:0000313" key="3">
    <source>
        <dbReference type="Proteomes" id="UP000480246"/>
    </source>
</evidence>
<comment type="caution">
    <text evidence="2">The sequence shown here is derived from an EMBL/GenBank/DDBJ whole genome shotgun (WGS) entry which is preliminary data.</text>
</comment>
<keyword evidence="3" id="KW-1185">Reference proteome</keyword>
<protein>
    <recommendedName>
        <fullName evidence="4">DUF2524 domain-containing protein</fullName>
    </recommendedName>
</protein>
<dbReference type="RefSeq" id="WP_153406221.1">
    <property type="nucleotide sequence ID" value="NZ_ML762442.1"/>
</dbReference>
<accession>A0A7C8KQ95</accession>
<evidence type="ECO:0008006" key="4">
    <source>
        <dbReference type="Google" id="ProtNLM"/>
    </source>
</evidence>
<sequence>MPIQNGHEIEQLDLLSQQLQDATRRARNDADIEEIQQLQQQLREVQDQIQDARGKAINGSGTSMEPLFNAQLRVEECQHELKRAVVNIKAQQEDLFF</sequence>
<proteinExistence type="predicted"/>
<evidence type="ECO:0000256" key="1">
    <source>
        <dbReference type="SAM" id="Coils"/>
    </source>
</evidence>
<keyword evidence="1" id="KW-0175">Coiled coil</keyword>
<feature type="coiled-coil region" evidence="1">
    <location>
        <begin position="28"/>
        <end position="94"/>
    </location>
</feature>